<dbReference type="Gene3D" id="3.40.50.1820">
    <property type="entry name" value="alpha/beta hydrolase"/>
    <property type="match status" value="1"/>
</dbReference>
<name>A0A9W6GJ83_9FUSO</name>
<sequence length="218" mass="24907">MSDYRVILLHGYNKDERDMYPLGELLEEEGFVVDYLNMPLTFGNMEESVYLLKELLCDLKNSGISQRDEIILIGHSVGGLVIRAALADRRMRRVVDRVVLISTPNNGCKLADMAGKYLPFLKKIYKPLKSLERKKFQELRLYSGKDIEVAAIAGSEPEMFLGRFLAEKNDGRVEVEEVRVKNLKDFLVLPLNHKAIHKKLGTAKYIANFIKRGSFRAD</sequence>
<proteinExistence type="predicted"/>
<comment type="caution">
    <text evidence="2">The sequence shown here is derived from an EMBL/GenBank/DDBJ whole genome shotgun (WGS) entry which is preliminary data.</text>
</comment>
<dbReference type="PANTHER" id="PTHR37946">
    <property type="entry name" value="SLL1969 PROTEIN"/>
    <property type="match status" value="1"/>
</dbReference>
<accession>A0A9W6GJ83</accession>
<dbReference type="RefSeq" id="WP_281833518.1">
    <property type="nucleotide sequence ID" value="NZ_BSDY01000003.1"/>
</dbReference>
<protein>
    <recommendedName>
        <fullName evidence="1">GPI inositol-deacylase PGAP1-like alpha/beta domain-containing protein</fullName>
    </recommendedName>
</protein>
<dbReference type="GO" id="GO:0016788">
    <property type="term" value="F:hydrolase activity, acting on ester bonds"/>
    <property type="evidence" value="ECO:0007669"/>
    <property type="project" value="InterPro"/>
</dbReference>
<dbReference type="SUPFAM" id="SSF53474">
    <property type="entry name" value="alpha/beta-Hydrolases"/>
    <property type="match status" value="1"/>
</dbReference>
<dbReference type="Pfam" id="PF07819">
    <property type="entry name" value="PGAP1"/>
    <property type="match status" value="1"/>
</dbReference>
<dbReference type="InterPro" id="IPR029058">
    <property type="entry name" value="AB_hydrolase_fold"/>
</dbReference>
<dbReference type="PANTHER" id="PTHR37946:SF1">
    <property type="entry name" value="SLL1969 PROTEIN"/>
    <property type="match status" value="1"/>
</dbReference>
<feature type="domain" description="GPI inositol-deacylase PGAP1-like alpha/beta" evidence="1">
    <location>
        <begin position="61"/>
        <end position="159"/>
    </location>
</feature>
<gene>
    <name evidence="2" type="ORF">PM10SUCC1_07130</name>
</gene>
<evidence type="ECO:0000313" key="3">
    <source>
        <dbReference type="Proteomes" id="UP001144471"/>
    </source>
</evidence>
<organism evidence="2 3">
    <name type="scientific">Propionigenium maris DSM 9537</name>
    <dbReference type="NCBI Taxonomy" id="1123000"/>
    <lineage>
        <taxon>Bacteria</taxon>
        <taxon>Fusobacteriati</taxon>
        <taxon>Fusobacteriota</taxon>
        <taxon>Fusobacteriia</taxon>
        <taxon>Fusobacteriales</taxon>
        <taxon>Fusobacteriaceae</taxon>
        <taxon>Propionigenium</taxon>
    </lineage>
</organism>
<dbReference type="AlphaFoldDB" id="A0A9W6GJ83"/>
<keyword evidence="3" id="KW-1185">Reference proteome</keyword>
<dbReference type="Proteomes" id="UP001144471">
    <property type="component" value="Unassembled WGS sequence"/>
</dbReference>
<evidence type="ECO:0000259" key="1">
    <source>
        <dbReference type="Pfam" id="PF07819"/>
    </source>
</evidence>
<dbReference type="InterPro" id="IPR012908">
    <property type="entry name" value="PGAP1-ab_dom-like"/>
</dbReference>
<evidence type="ECO:0000313" key="2">
    <source>
        <dbReference type="EMBL" id="GLI55198.1"/>
    </source>
</evidence>
<dbReference type="EMBL" id="BSDY01000003">
    <property type="protein sequence ID" value="GLI55198.1"/>
    <property type="molecule type" value="Genomic_DNA"/>
</dbReference>
<reference evidence="2" key="1">
    <citation type="submission" date="2022-12" db="EMBL/GenBank/DDBJ databases">
        <title>Reference genome sequencing for broad-spectrum identification of bacterial and archaeal isolates by mass spectrometry.</title>
        <authorList>
            <person name="Sekiguchi Y."/>
            <person name="Tourlousse D.M."/>
        </authorList>
    </citation>
    <scope>NUCLEOTIDE SEQUENCE</scope>
    <source>
        <strain evidence="2">10succ1</strain>
    </source>
</reference>